<dbReference type="AlphaFoldDB" id="A0A5C4RSV9"/>
<feature type="compositionally biased region" description="Basic residues" evidence="1">
    <location>
        <begin position="55"/>
        <end position="65"/>
    </location>
</feature>
<protein>
    <submittedName>
        <fullName evidence="2">DUF3574 domain-containing protein</fullName>
    </submittedName>
</protein>
<keyword evidence="3" id="KW-1185">Reference proteome</keyword>
<evidence type="ECO:0000313" key="2">
    <source>
        <dbReference type="EMBL" id="TNJ34015.1"/>
    </source>
</evidence>
<dbReference type="InterPro" id="IPR021957">
    <property type="entry name" value="DUF3574"/>
</dbReference>
<organism evidence="2 3">
    <name type="scientific">Arenimonas terrae</name>
    <dbReference type="NCBI Taxonomy" id="2546226"/>
    <lineage>
        <taxon>Bacteria</taxon>
        <taxon>Pseudomonadati</taxon>
        <taxon>Pseudomonadota</taxon>
        <taxon>Gammaproteobacteria</taxon>
        <taxon>Lysobacterales</taxon>
        <taxon>Lysobacteraceae</taxon>
        <taxon>Arenimonas</taxon>
    </lineage>
</organism>
<dbReference type="OrthoDB" id="794286at2"/>
<name>A0A5C4RSV9_9GAMM</name>
<feature type="compositionally biased region" description="Basic and acidic residues" evidence="1">
    <location>
        <begin position="66"/>
        <end position="76"/>
    </location>
</feature>
<accession>A0A5C4RSV9</accession>
<evidence type="ECO:0000256" key="1">
    <source>
        <dbReference type="SAM" id="MobiDB-lite"/>
    </source>
</evidence>
<dbReference type="Proteomes" id="UP000305760">
    <property type="component" value="Unassembled WGS sequence"/>
</dbReference>
<feature type="compositionally biased region" description="Basic residues" evidence="1">
    <location>
        <begin position="26"/>
        <end position="35"/>
    </location>
</feature>
<sequence>MGRVIRASSPNPARLTPPRPGCGMRRQNRSRHRHSSGGWRSRARPPNARLPTTQRKGRVGIRRMAPRPERNPDRPRPASPHGPRMRPIAASRFSTSRTMGCAGTATVSRKRATEPAWVSAFGAYADRSARDGSSPMRSTSPVPLRCCALFLALALAGCATAPGTPCDPPAREQVQDLLYFGTRTPTGEVTPAEWAEFLADTVTPRFPAGLTVWPAQGQWRDADGTPVREASYVLNLVHPADAANERAVAEIVAAYRERFRQQSVLRVRSLACVSG</sequence>
<dbReference type="EMBL" id="SMDR01000002">
    <property type="protein sequence ID" value="TNJ34015.1"/>
    <property type="molecule type" value="Genomic_DNA"/>
</dbReference>
<comment type="caution">
    <text evidence="2">The sequence shown here is derived from an EMBL/GenBank/DDBJ whole genome shotgun (WGS) entry which is preliminary data.</text>
</comment>
<reference evidence="2 3" key="1">
    <citation type="submission" date="2019-03" db="EMBL/GenBank/DDBJ databases">
        <title>Arenimonas daejeonensis sp. nov., isolated from compost.</title>
        <authorList>
            <person name="Jeon C.O."/>
        </authorList>
    </citation>
    <scope>NUCLEOTIDE SEQUENCE [LARGE SCALE GENOMIC DNA]</scope>
    <source>
        <strain evidence="2 3">R29</strain>
    </source>
</reference>
<evidence type="ECO:0000313" key="3">
    <source>
        <dbReference type="Proteomes" id="UP000305760"/>
    </source>
</evidence>
<gene>
    <name evidence="2" type="ORF">E1B00_11410</name>
</gene>
<dbReference type="Pfam" id="PF12098">
    <property type="entry name" value="DUF3574"/>
    <property type="match status" value="1"/>
</dbReference>
<feature type="region of interest" description="Disordered" evidence="1">
    <location>
        <begin position="1"/>
        <end position="92"/>
    </location>
</feature>
<proteinExistence type="predicted"/>